<gene>
    <name evidence="2" type="ORF">CXT95_05525</name>
</gene>
<dbReference type="EMBL" id="PJLB01000006">
    <property type="protein sequence ID" value="PND03046.1"/>
    <property type="molecule type" value="Genomic_DNA"/>
</dbReference>
<feature type="non-terminal residue" evidence="2">
    <location>
        <position position="1"/>
    </location>
</feature>
<comment type="caution">
    <text evidence="2">The sequence shown here is derived from an EMBL/GenBank/DDBJ whole genome shotgun (WGS) entry which is preliminary data.</text>
</comment>
<organism evidence="2 3">
    <name type="scientific">Akkermansia muciniphila</name>
    <dbReference type="NCBI Taxonomy" id="239935"/>
    <lineage>
        <taxon>Bacteria</taxon>
        <taxon>Pseudomonadati</taxon>
        <taxon>Verrucomicrobiota</taxon>
        <taxon>Verrucomicrobiia</taxon>
        <taxon>Verrucomicrobiales</taxon>
        <taxon>Akkermansiaceae</taxon>
        <taxon>Akkermansia</taxon>
    </lineage>
</organism>
<dbReference type="InterPro" id="IPR006315">
    <property type="entry name" value="OM_autotransptr_brl_dom"/>
</dbReference>
<dbReference type="PROSITE" id="PS51208">
    <property type="entry name" value="AUTOTRANSPORTER"/>
    <property type="match status" value="1"/>
</dbReference>
<dbReference type="GO" id="GO:0019867">
    <property type="term" value="C:outer membrane"/>
    <property type="evidence" value="ECO:0007669"/>
    <property type="project" value="InterPro"/>
</dbReference>
<dbReference type="AlphaFoldDB" id="A0AAX0WLQ1"/>
<evidence type="ECO:0000313" key="3">
    <source>
        <dbReference type="Proteomes" id="UP000236075"/>
    </source>
</evidence>
<dbReference type="RefSeq" id="WP_146023389.1">
    <property type="nucleotide sequence ID" value="NZ_PJLB01000006.1"/>
</dbReference>
<sequence length="95" mass="10309">QRDALRDQMGWIRNRTTLMGVNPAYVNDDLPRFHMWMEGTGSYAKLDTRGDESGYQLTTWGGTVGVDADLSDRLTVGAAFTASYGDLTASAADSA</sequence>
<protein>
    <recommendedName>
        <fullName evidence="1">Autotransporter domain-containing protein</fullName>
    </recommendedName>
</protein>
<evidence type="ECO:0000259" key="1">
    <source>
        <dbReference type="PROSITE" id="PS51208"/>
    </source>
</evidence>
<dbReference type="NCBIfam" id="TIGR01414">
    <property type="entry name" value="autotrans_barl"/>
    <property type="match status" value="1"/>
</dbReference>
<feature type="non-terminal residue" evidence="2">
    <location>
        <position position="95"/>
    </location>
</feature>
<feature type="domain" description="Autotransporter" evidence="1">
    <location>
        <begin position="28"/>
        <end position="95"/>
    </location>
</feature>
<evidence type="ECO:0000313" key="2">
    <source>
        <dbReference type="EMBL" id="PND03046.1"/>
    </source>
</evidence>
<dbReference type="SUPFAM" id="SSF103515">
    <property type="entry name" value="Autotransporter"/>
    <property type="match status" value="1"/>
</dbReference>
<proteinExistence type="predicted"/>
<reference evidence="2 3" key="1">
    <citation type="journal article" date="2017" name="BMC Genomics">
        <title>Genome sequencing of 39 Akkermansia muciniphila isolates reveals its population structure, genomic and functional diverisity, and global distribution in mammalian gut microbiotas.</title>
        <authorList>
            <person name="Guo X."/>
            <person name="Li S."/>
            <person name="Zhang J."/>
            <person name="Wu F."/>
            <person name="Li X."/>
            <person name="Wu D."/>
            <person name="Zhang M."/>
            <person name="Ou Z."/>
            <person name="Jie Z."/>
            <person name="Yan Q."/>
            <person name="Li P."/>
            <person name="Yi J."/>
            <person name="Peng Y."/>
        </authorList>
    </citation>
    <scope>NUCLEOTIDE SEQUENCE [LARGE SCALE GENOMIC DNA]</scope>
    <source>
        <strain evidence="2 3">GP28</strain>
    </source>
</reference>
<dbReference type="InterPro" id="IPR005546">
    <property type="entry name" value="Autotransporte_beta"/>
</dbReference>
<name>A0AAX0WLQ1_9BACT</name>
<accession>A0AAX0WLQ1</accession>
<dbReference type="InterPro" id="IPR036709">
    <property type="entry name" value="Autotransporte_beta_dom_sf"/>
</dbReference>
<dbReference type="Pfam" id="PF03797">
    <property type="entry name" value="Autotransporter"/>
    <property type="match status" value="1"/>
</dbReference>
<dbReference type="Gene3D" id="2.40.128.130">
    <property type="entry name" value="Autotransporter beta-domain"/>
    <property type="match status" value="1"/>
</dbReference>
<dbReference type="Proteomes" id="UP000236075">
    <property type="component" value="Unassembled WGS sequence"/>
</dbReference>